<sequence length="140" mass="16057">MGETELAVETRRSLLEKQIIDIKLELADASSEDDEQILLAKQYQNETAQLREKLDKLLRQEKQSSKMVNEVTEKASQLEQKLEQLTKEVEYMRKETHTETTEKSMLLERLNSSRGIPGHPLGQATPGDTVSPMYSYDTED</sequence>
<dbReference type="AlphaFoldDB" id="A0A7S2IHX7"/>
<evidence type="ECO:0000313" key="3">
    <source>
        <dbReference type="EMBL" id="CAD9520023.1"/>
    </source>
</evidence>
<name>A0A7S2IHX7_9STRA</name>
<keyword evidence="1" id="KW-0175">Coiled coil</keyword>
<reference evidence="3" key="1">
    <citation type="submission" date="2021-01" db="EMBL/GenBank/DDBJ databases">
        <authorList>
            <person name="Corre E."/>
            <person name="Pelletier E."/>
            <person name="Niang G."/>
            <person name="Scheremetjew M."/>
            <person name="Finn R."/>
            <person name="Kale V."/>
            <person name="Holt S."/>
            <person name="Cochrane G."/>
            <person name="Meng A."/>
            <person name="Brown T."/>
            <person name="Cohen L."/>
        </authorList>
    </citation>
    <scope>NUCLEOTIDE SEQUENCE</scope>
    <source>
        <strain evidence="3">CCMP826</strain>
    </source>
</reference>
<organism evidence="3">
    <name type="scientific">Helicotheca tamesis</name>
    <dbReference type="NCBI Taxonomy" id="374047"/>
    <lineage>
        <taxon>Eukaryota</taxon>
        <taxon>Sar</taxon>
        <taxon>Stramenopiles</taxon>
        <taxon>Ochrophyta</taxon>
        <taxon>Bacillariophyta</taxon>
        <taxon>Mediophyceae</taxon>
        <taxon>Lithodesmiophycidae</taxon>
        <taxon>Lithodesmiales</taxon>
        <taxon>Lithodesmiaceae</taxon>
        <taxon>Helicotheca</taxon>
    </lineage>
</organism>
<proteinExistence type="predicted"/>
<feature type="region of interest" description="Disordered" evidence="2">
    <location>
        <begin position="109"/>
        <end position="140"/>
    </location>
</feature>
<dbReference type="EMBL" id="HBGV01020006">
    <property type="protein sequence ID" value="CAD9520023.1"/>
    <property type="molecule type" value="Transcribed_RNA"/>
</dbReference>
<evidence type="ECO:0000256" key="2">
    <source>
        <dbReference type="SAM" id="MobiDB-lite"/>
    </source>
</evidence>
<gene>
    <name evidence="3" type="ORF">HTAM1171_LOCUS12472</name>
</gene>
<protein>
    <submittedName>
        <fullName evidence="3">Uncharacterized protein</fullName>
    </submittedName>
</protein>
<evidence type="ECO:0000256" key="1">
    <source>
        <dbReference type="SAM" id="Coils"/>
    </source>
</evidence>
<feature type="coiled-coil region" evidence="1">
    <location>
        <begin position="12"/>
        <end position="95"/>
    </location>
</feature>
<accession>A0A7S2IHX7</accession>